<keyword evidence="3" id="KW-1185">Reference proteome</keyword>
<name>A0A6L9L2J6_9BACT</name>
<dbReference type="RefSeq" id="WP_163944860.1">
    <property type="nucleotide sequence ID" value="NZ_JAAFZH010000002.1"/>
</dbReference>
<protein>
    <recommendedName>
        <fullName evidence="4">DUF2490 domain-containing protein</fullName>
    </recommendedName>
</protein>
<gene>
    <name evidence="2" type="ORF">GK108_06915</name>
</gene>
<proteinExistence type="predicted"/>
<evidence type="ECO:0000313" key="2">
    <source>
        <dbReference type="EMBL" id="NDU94600.1"/>
    </source>
</evidence>
<evidence type="ECO:0000256" key="1">
    <source>
        <dbReference type="SAM" id="SignalP"/>
    </source>
</evidence>
<reference evidence="2 3" key="1">
    <citation type="submission" date="2020-02" db="EMBL/GenBank/DDBJ databases">
        <title>Draft genome sequence of two Spirosoma agri KCTC 52727 and Spirosoma terrae KCTC 52035.</title>
        <authorList>
            <person name="Rojas J."/>
            <person name="Ambika Manirajan B."/>
            <person name="Suarez C."/>
            <person name="Ratering S."/>
            <person name="Schnell S."/>
        </authorList>
    </citation>
    <scope>NUCLEOTIDE SEQUENCE [LARGE SCALE GENOMIC DNA]</scope>
    <source>
        <strain evidence="2 3">KCTC 52035</strain>
    </source>
</reference>
<sequence length="192" mass="21570">MRKWLLFLVLLSSGSYAQDSTQVVHYLDKSVWRVEFFGPGVINESRLGKNTTFVSQFRFIANGAYEKNSSIGGGNESRSAIKVYPQLSGAGRYYYNFVRRLERGKSIRYNSGNYISTKLLYTLPAIIETSSGGLQAPDVQGVSVQALWGFQRTYRRNFYLNLELGLGVNTYSSEPLGGAAYFTLGYTFPKRS</sequence>
<accession>A0A6L9L2J6</accession>
<keyword evidence="1" id="KW-0732">Signal</keyword>
<feature type="signal peptide" evidence="1">
    <location>
        <begin position="1"/>
        <end position="17"/>
    </location>
</feature>
<dbReference type="Proteomes" id="UP000474175">
    <property type="component" value="Unassembled WGS sequence"/>
</dbReference>
<comment type="caution">
    <text evidence="2">The sequence shown here is derived from an EMBL/GenBank/DDBJ whole genome shotgun (WGS) entry which is preliminary data.</text>
</comment>
<organism evidence="2 3">
    <name type="scientific">Spirosoma terrae</name>
    <dbReference type="NCBI Taxonomy" id="1968276"/>
    <lineage>
        <taxon>Bacteria</taxon>
        <taxon>Pseudomonadati</taxon>
        <taxon>Bacteroidota</taxon>
        <taxon>Cytophagia</taxon>
        <taxon>Cytophagales</taxon>
        <taxon>Cytophagaceae</taxon>
        <taxon>Spirosoma</taxon>
    </lineage>
</organism>
<feature type="chain" id="PRO_5027090370" description="DUF2490 domain-containing protein" evidence="1">
    <location>
        <begin position="18"/>
        <end position="192"/>
    </location>
</feature>
<dbReference type="AlphaFoldDB" id="A0A6L9L2J6"/>
<evidence type="ECO:0000313" key="3">
    <source>
        <dbReference type="Proteomes" id="UP000474175"/>
    </source>
</evidence>
<evidence type="ECO:0008006" key="4">
    <source>
        <dbReference type="Google" id="ProtNLM"/>
    </source>
</evidence>
<dbReference type="EMBL" id="JAAFZH010000002">
    <property type="protein sequence ID" value="NDU94600.1"/>
    <property type="molecule type" value="Genomic_DNA"/>
</dbReference>